<reference evidence="2 3" key="1">
    <citation type="submission" date="2019-07" db="EMBL/GenBank/DDBJ databases">
        <title>Genomic Encyclopedia of Type Strains, Phase I: the one thousand microbial genomes (KMG-I) project.</title>
        <authorList>
            <person name="Kyrpides N."/>
        </authorList>
    </citation>
    <scope>NUCLEOTIDE SEQUENCE [LARGE SCALE GENOMIC DNA]</scope>
    <source>
        <strain evidence="2 3">DSM 375</strain>
    </source>
</reference>
<keyword evidence="3" id="KW-1185">Reference proteome</keyword>
<protein>
    <recommendedName>
        <fullName evidence="4">PvdJ/PvdD/PvdP-like protein</fullName>
    </recommendedName>
</protein>
<feature type="region of interest" description="Disordered" evidence="1">
    <location>
        <begin position="233"/>
        <end position="258"/>
    </location>
</feature>
<dbReference type="InterPro" id="IPR008922">
    <property type="entry name" value="Di-copper_centre_dom_sf"/>
</dbReference>
<dbReference type="InterPro" id="IPR006311">
    <property type="entry name" value="TAT_signal"/>
</dbReference>
<organism evidence="2 3">
    <name type="scientific">Azomonas agilis</name>
    <dbReference type="NCBI Taxonomy" id="116849"/>
    <lineage>
        <taxon>Bacteria</taxon>
        <taxon>Pseudomonadati</taxon>
        <taxon>Pseudomonadota</taxon>
        <taxon>Gammaproteobacteria</taxon>
        <taxon>Pseudomonadales</taxon>
        <taxon>Pseudomonadaceae</taxon>
        <taxon>Azomonas</taxon>
    </lineage>
</organism>
<dbReference type="RefSeq" id="WP_170234348.1">
    <property type="nucleotide sequence ID" value="NZ_VLKG01000004.1"/>
</dbReference>
<accession>A0A562IYJ2</accession>
<dbReference type="Proteomes" id="UP000319627">
    <property type="component" value="Unassembled WGS sequence"/>
</dbReference>
<gene>
    <name evidence="2" type="ORF">LX59_01537</name>
</gene>
<dbReference type="PROSITE" id="PS51318">
    <property type="entry name" value="TAT"/>
    <property type="match status" value="1"/>
</dbReference>
<evidence type="ECO:0000256" key="1">
    <source>
        <dbReference type="SAM" id="MobiDB-lite"/>
    </source>
</evidence>
<name>A0A562IYJ2_9GAMM</name>
<evidence type="ECO:0000313" key="3">
    <source>
        <dbReference type="Proteomes" id="UP000319627"/>
    </source>
</evidence>
<comment type="caution">
    <text evidence="2">The sequence shown here is derived from an EMBL/GenBank/DDBJ whole genome shotgun (WGS) entry which is preliminary data.</text>
</comment>
<proteinExistence type="predicted"/>
<dbReference type="AlphaFoldDB" id="A0A562IYJ2"/>
<evidence type="ECO:0000313" key="2">
    <source>
        <dbReference type="EMBL" id="TWH76027.1"/>
    </source>
</evidence>
<dbReference type="SUPFAM" id="SSF48056">
    <property type="entry name" value="Di-copper centre-containing domain"/>
    <property type="match status" value="1"/>
</dbReference>
<evidence type="ECO:0008006" key="4">
    <source>
        <dbReference type="Google" id="ProtNLM"/>
    </source>
</evidence>
<sequence length="537" mass="60775">MKCSRRGLLAGAAAMAATAGGIGLSIAGYRRYQAMEAAALNEEPTINPPSLGQNLLAGRLVGIWDFRLLDGQQDFADFSGEGLELLLDVGPFGRAVRGHLGRRPFLAGGFELFGELSTDKGANLRWKLVNSAGQAYECSAIFDEIWGISSIGGGEATLSGTVRRQGSQPGWSAAQAKFLAKRRPFIPARERLPAYHPELHAWLISPRHRLYHQLWHASRDRWHRLDNDRRQSLRGLDWQPGPLGKERDARGKQRHSNGSGEDFLFMHRQMLRHARSFQPLLSWKRLPPPRPFIGHGIQAFVDYVENKDGYSVPPAWESPGDDAFNQWLRNVKSSEGFYGNFQLWEAQYQNPEYLATLCLGELGSRIELGVHDWLHMCWAAVRRDPNSQYPLIYDRAPNDFSERWFRAENDYLADAFSSHVSPVFWAFHGWIDDRLEDWFQAHEQAHPGEVQRREIEGVPWFAKGRWVEIDKPWLGPEQAGCGAWGRSNGGGGDLDIETMKLALHLIHDADEEARRLAGRVPRRPWYGRHLPPGPSQS</sequence>
<dbReference type="EMBL" id="VLKG01000004">
    <property type="protein sequence ID" value="TWH76027.1"/>
    <property type="molecule type" value="Genomic_DNA"/>
</dbReference>